<accession>A0AAN6WI99</accession>
<dbReference type="EMBL" id="MU864666">
    <property type="protein sequence ID" value="KAK4182400.1"/>
    <property type="molecule type" value="Genomic_DNA"/>
</dbReference>
<proteinExistence type="predicted"/>
<comment type="caution">
    <text evidence="1">The sequence shown here is derived from an EMBL/GenBank/DDBJ whole genome shotgun (WGS) entry which is preliminary data.</text>
</comment>
<dbReference type="AlphaFoldDB" id="A0AAN6WI99"/>
<reference evidence="1" key="2">
    <citation type="submission" date="2023-05" db="EMBL/GenBank/DDBJ databases">
        <authorList>
            <consortium name="Lawrence Berkeley National Laboratory"/>
            <person name="Steindorff A."/>
            <person name="Hensen N."/>
            <person name="Bonometti L."/>
            <person name="Westerberg I."/>
            <person name="Brannstrom I.O."/>
            <person name="Guillou S."/>
            <person name="Cros-Aarteil S."/>
            <person name="Calhoun S."/>
            <person name="Haridas S."/>
            <person name="Kuo A."/>
            <person name="Mondo S."/>
            <person name="Pangilinan J."/>
            <person name="Riley R."/>
            <person name="Labutti K."/>
            <person name="Andreopoulos B."/>
            <person name="Lipzen A."/>
            <person name="Chen C."/>
            <person name="Yanf M."/>
            <person name="Daum C."/>
            <person name="Ng V."/>
            <person name="Clum A."/>
            <person name="Ohm R."/>
            <person name="Martin F."/>
            <person name="Silar P."/>
            <person name="Natvig D."/>
            <person name="Lalanne C."/>
            <person name="Gautier V."/>
            <person name="Ament-Velasquez S.L."/>
            <person name="Kruys A."/>
            <person name="Hutchinson M.I."/>
            <person name="Powell A.J."/>
            <person name="Barry K."/>
            <person name="Miller A.N."/>
            <person name="Grigoriev I.V."/>
            <person name="Debuchy R."/>
            <person name="Gladieux P."/>
            <person name="Thoren M.H."/>
            <person name="Johannesson H."/>
        </authorList>
    </citation>
    <scope>NUCLEOTIDE SEQUENCE</scope>
    <source>
        <strain evidence="1">PSN309</strain>
    </source>
</reference>
<organism evidence="1 2">
    <name type="scientific">Podospora australis</name>
    <dbReference type="NCBI Taxonomy" id="1536484"/>
    <lineage>
        <taxon>Eukaryota</taxon>
        <taxon>Fungi</taxon>
        <taxon>Dikarya</taxon>
        <taxon>Ascomycota</taxon>
        <taxon>Pezizomycotina</taxon>
        <taxon>Sordariomycetes</taxon>
        <taxon>Sordariomycetidae</taxon>
        <taxon>Sordariales</taxon>
        <taxon>Podosporaceae</taxon>
        <taxon>Podospora</taxon>
    </lineage>
</organism>
<sequence>MVQFSIIICYGLKVLVFLQSGLRSQGLLIVVWLPRTFLGSSWALPSFFILQDFRPSACLIYLPGSGTIFGHLATDSTSSRYI</sequence>
<gene>
    <name evidence="1" type="ORF">QBC35DRAFT_510061</name>
</gene>
<evidence type="ECO:0000313" key="1">
    <source>
        <dbReference type="EMBL" id="KAK4182400.1"/>
    </source>
</evidence>
<reference evidence="1" key="1">
    <citation type="journal article" date="2023" name="Mol. Phylogenet. Evol.">
        <title>Genome-scale phylogeny and comparative genomics of the fungal order Sordariales.</title>
        <authorList>
            <person name="Hensen N."/>
            <person name="Bonometti L."/>
            <person name="Westerberg I."/>
            <person name="Brannstrom I.O."/>
            <person name="Guillou S."/>
            <person name="Cros-Aarteil S."/>
            <person name="Calhoun S."/>
            <person name="Haridas S."/>
            <person name="Kuo A."/>
            <person name="Mondo S."/>
            <person name="Pangilinan J."/>
            <person name="Riley R."/>
            <person name="LaButti K."/>
            <person name="Andreopoulos B."/>
            <person name="Lipzen A."/>
            <person name="Chen C."/>
            <person name="Yan M."/>
            <person name="Daum C."/>
            <person name="Ng V."/>
            <person name="Clum A."/>
            <person name="Steindorff A."/>
            <person name="Ohm R.A."/>
            <person name="Martin F."/>
            <person name="Silar P."/>
            <person name="Natvig D.O."/>
            <person name="Lalanne C."/>
            <person name="Gautier V."/>
            <person name="Ament-Velasquez S.L."/>
            <person name="Kruys A."/>
            <person name="Hutchinson M.I."/>
            <person name="Powell A.J."/>
            <person name="Barry K."/>
            <person name="Miller A.N."/>
            <person name="Grigoriev I.V."/>
            <person name="Debuchy R."/>
            <person name="Gladieux P."/>
            <person name="Hiltunen Thoren M."/>
            <person name="Johannesson H."/>
        </authorList>
    </citation>
    <scope>NUCLEOTIDE SEQUENCE</scope>
    <source>
        <strain evidence="1">PSN309</strain>
    </source>
</reference>
<protein>
    <submittedName>
        <fullName evidence="1">Uncharacterized protein</fullName>
    </submittedName>
</protein>
<keyword evidence="2" id="KW-1185">Reference proteome</keyword>
<evidence type="ECO:0000313" key="2">
    <source>
        <dbReference type="Proteomes" id="UP001302126"/>
    </source>
</evidence>
<dbReference type="Proteomes" id="UP001302126">
    <property type="component" value="Unassembled WGS sequence"/>
</dbReference>
<name>A0AAN6WI99_9PEZI</name>